<protein>
    <submittedName>
        <fullName evidence="1">Uncharacterized protein</fullName>
    </submittedName>
</protein>
<gene>
    <name evidence="1" type="ORF">SAMN05421863_11372</name>
</gene>
<keyword evidence="2" id="KW-1185">Reference proteome</keyword>
<proteinExistence type="predicted"/>
<reference evidence="2" key="1">
    <citation type="submission" date="2016-10" db="EMBL/GenBank/DDBJ databases">
        <authorList>
            <person name="Varghese N."/>
            <person name="Submissions S."/>
        </authorList>
    </citation>
    <scope>NUCLEOTIDE SEQUENCE [LARGE SCALE GENOMIC DNA]</scope>
    <source>
        <strain evidence="2">Nm44</strain>
    </source>
</reference>
<evidence type="ECO:0000313" key="1">
    <source>
        <dbReference type="EMBL" id="SFN21265.1"/>
    </source>
</evidence>
<dbReference type="EMBL" id="FOUB01000137">
    <property type="protein sequence ID" value="SFN21265.1"/>
    <property type="molecule type" value="Genomic_DNA"/>
</dbReference>
<dbReference type="RefSeq" id="WP_143083579.1">
    <property type="nucleotide sequence ID" value="NZ_FOUB01000137.1"/>
</dbReference>
<evidence type="ECO:0000313" key="2">
    <source>
        <dbReference type="Proteomes" id="UP000183287"/>
    </source>
</evidence>
<organism evidence="1 2">
    <name type="scientific">Nitrosomonas communis</name>
    <dbReference type="NCBI Taxonomy" id="44574"/>
    <lineage>
        <taxon>Bacteria</taxon>
        <taxon>Pseudomonadati</taxon>
        <taxon>Pseudomonadota</taxon>
        <taxon>Betaproteobacteria</taxon>
        <taxon>Nitrosomonadales</taxon>
        <taxon>Nitrosomonadaceae</taxon>
        <taxon>Nitrosomonas</taxon>
    </lineage>
</organism>
<name>A0A1I4X6D2_9PROT</name>
<accession>A0A1I4X6D2</accession>
<sequence length="70" mass="7847">MTIGLSHIIRLNIGDSFREIDWLVLADSAISSTGLKAVIRCASVTNYERPLIPETTRVTDPECWQFQALL</sequence>
<dbReference type="AlphaFoldDB" id="A0A1I4X6D2"/>
<dbReference type="Proteomes" id="UP000183287">
    <property type="component" value="Unassembled WGS sequence"/>
</dbReference>